<dbReference type="EMBL" id="LN733737">
    <property type="protein sequence ID" value="CEP17961.1"/>
    <property type="molecule type" value="Genomic_DNA"/>
</dbReference>
<accession>A0A0B7NHF7</accession>
<proteinExistence type="predicted"/>
<keyword evidence="2" id="KW-1185">Reference proteome</keyword>
<sequence>MSQLNTPNPIIIHSTSFYSLLDDCTHRNKQAYEAAYDGMCDWNECERILKTDHGREAWFLTPECSQLAADTFQRPVCVYSDPGQTGDNFYTYLPIFERYFPLPDIPVKPDTDTWYIPQPIFLQNLNGVHWICPRVNVPINENFTLFDFRATQQ</sequence>
<protein>
    <submittedName>
        <fullName evidence="1">Uncharacterized protein</fullName>
    </submittedName>
</protein>
<dbReference type="Proteomes" id="UP000054107">
    <property type="component" value="Unassembled WGS sequence"/>
</dbReference>
<gene>
    <name evidence="1" type="primary">PARPA_12261.1 scaffold 44939</name>
</gene>
<dbReference type="AlphaFoldDB" id="A0A0B7NHF7"/>
<organism evidence="1 2">
    <name type="scientific">Parasitella parasitica</name>
    <dbReference type="NCBI Taxonomy" id="35722"/>
    <lineage>
        <taxon>Eukaryota</taxon>
        <taxon>Fungi</taxon>
        <taxon>Fungi incertae sedis</taxon>
        <taxon>Mucoromycota</taxon>
        <taxon>Mucoromycotina</taxon>
        <taxon>Mucoromycetes</taxon>
        <taxon>Mucorales</taxon>
        <taxon>Mucorineae</taxon>
        <taxon>Mucoraceae</taxon>
        <taxon>Parasitella</taxon>
    </lineage>
</organism>
<dbReference type="OrthoDB" id="2379842at2759"/>
<name>A0A0B7NHF7_9FUNG</name>
<reference evidence="1 2" key="1">
    <citation type="submission" date="2014-09" db="EMBL/GenBank/DDBJ databases">
        <authorList>
            <person name="Ellenberger Sabrina"/>
        </authorList>
    </citation>
    <scope>NUCLEOTIDE SEQUENCE [LARGE SCALE GENOMIC DNA]</scope>
    <source>
        <strain evidence="1 2">CBS 412.66</strain>
    </source>
</reference>
<evidence type="ECO:0000313" key="1">
    <source>
        <dbReference type="EMBL" id="CEP17961.1"/>
    </source>
</evidence>
<evidence type="ECO:0000313" key="2">
    <source>
        <dbReference type="Proteomes" id="UP000054107"/>
    </source>
</evidence>